<gene>
    <name evidence="2" type="ORF">L9F63_003214</name>
</gene>
<keyword evidence="1" id="KW-0472">Membrane</keyword>
<proteinExistence type="predicted"/>
<comment type="caution">
    <text evidence="2">The sequence shown here is derived from an EMBL/GenBank/DDBJ whole genome shotgun (WGS) entry which is preliminary data.</text>
</comment>
<feature type="transmembrane region" description="Helical" evidence="1">
    <location>
        <begin position="51"/>
        <end position="84"/>
    </location>
</feature>
<accession>A0AAD8E9M9</accession>
<feature type="transmembrane region" description="Helical" evidence="1">
    <location>
        <begin position="20"/>
        <end position="39"/>
    </location>
</feature>
<feature type="transmembrane region" description="Helical" evidence="1">
    <location>
        <begin position="90"/>
        <end position="112"/>
    </location>
</feature>
<feature type="transmembrane region" description="Helical" evidence="1">
    <location>
        <begin position="144"/>
        <end position="169"/>
    </location>
</feature>
<evidence type="ECO:0000313" key="2">
    <source>
        <dbReference type="EMBL" id="KAJ9582445.1"/>
    </source>
</evidence>
<reference evidence="2" key="1">
    <citation type="journal article" date="2023" name="IScience">
        <title>Live-bearing cockroach genome reveals convergent evolutionary mechanisms linked to viviparity in insects and beyond.</title>
        <authorList>
            <person name="Fouks B."/>
            <person name="Harrison M.C."/>
            <person name="Mikhailova A.A."/>
            <person name="Marchal E."/>
            <person name="English S."/>
            <person name="Carruthers M."/>
            <person name="Jennings E.C."/>
            <person name="Chiamaka E.L."/>
            <person name="Frigard R.A."/>
            <person name="Pippel M."/>
            <person name="Attardo G.M."/>
            <person name="Benoit J.B."/>
            <person name="Bornberg-Bauer E."/>
            <person name="Tobe S.S."/>
        </authorList>
    </citation>
    <scope>NUCLEOTIDE SEQUENCE</scope>
    <source>
        <strain evidence="2">Stay&amp;Tobe</strain>
    </source>
</reference>
<feature type="non-terminal residue" evidence="2">
    <location>
        <position position="1"/>
    </location>
</feature>
<reference evidence="2" key="2">
    <citation type="submission" date="2023-05" db="EMBL/GenBank/DDBJ databases">
        <authorList>
            <person name="Fouks B."/>
        </authorList>
    </citation>
    <scope>NUCLEOTIDE SEQUENCE</scope>
    <source>
        <strain evidence="2">Stay&amp;Tobe</strain>
        <tissue evidence="2">Testes</tissue>
    </source>
</reference>
<name>A0AAD8E9M9_DIPPU</name>
<evidence type="ECO:0000256" key="1">
    <source>
        <dbReference type="SAM" id="Phobius"/>
    </source>
</evidence>
<dbReference type="Proteomes" id="UP001233999">
    <property type="component" value="Unassembled WGS sequence"/>
</dbReference>
<dbReference type="EMBL" id="JASPKZ010007800">
    <property type="protein sequence ID" value="KAJ9582445.1"/>
    <property type="molecule type" value="Genomic_DNA"/>
</dbReference>
<protein>
    <submittedName>
        <fullName evidence="2">Uncharacterized protein</fullName>
    </submittedName>
</protein>
<keyword evidence="1" id="KW-0812">Transmembrane</keyword>
<dbReference type="AlphaFoldDB" id="A0AAD8E9M9"/>
<keyword evidence="1" id="KW-1133">Transmembrane helix</keyword>
<organism evidence="2 3">
    <name type="scientific">Diploptera punctata</name>
    <name type="common">Pacific beetle cockroach</name>
    <dbReference type="NCBI Taxonomy" id="6984"/>
    <lineage>
        <taxon>Eukaryota</taxon>
        <taxon>Metazoa</taxon>
        <taxon>Ecdysozoa</taxon>
        <taxon>Arthropoda</taxon>
        <taxon>Hexapoda</taxon>
        <taxon>Insecta</taxon>
        <taxon>Pterygota</taxon>
        <taxon>Neoptera</taxon>
        <taxon>Polyneoptera</taxon>
        <taxon>Dictyoptera</taxon>
        <taxon>Blattodea</taxon>
        <taxon>Blaberoidea</taxon>
        <taxon>Blaberidae</taxon>
        <taxon>Diplopterinae</taxon>
        <taxon>Diploptera</taxon>
    </lineage>
</organism>
<sequence>FTLTEDFNLSGLSSSVAFQYMTVEFVLSVNVKFCNVIHVSKLKNFMNYLQLCLYLMSLLLLAGNAYFLHFSGIFACIFSTLILMSDMYKMQPIFLLMNTICMLILHIIVKILKMHMCIHERHLSLSGLQNRRWVIKKILRIVKIIWKMLVNCNFLRFMTEMLLCSAQMFYLKQILYFLQIEWFCKRLMVLVLVCLETIPCIVTYFSTYTVVSSLMSKQVLKLEETELKLQLRFFLLRVFIQVRYDSVKINYIKIMKTKQKIAE</sequence>
<feature type="non-terminal residue" evidence="2">
    <location>
        <position position="263"/>
    </location>
</feature>
<feature type="transmembrane region" description="Helical" evidence="1">
    <location>
        <begin position="189"/>
        <end position="211"/>
    </location>
</feature>
<keyword evidence="3" id="KW-1185">Reference proteome</keyword>
<evidence type="ECO:0000313" key="3">
    <source>
        <dbReference type="Proteomes" id="UP001233999"/>
    </source>
</evidence>